<protein>
    <submittedName>
        <fullName evidence="2">Uncharacterized protein</fullName>
    </submittedName>
</protein>
<feature type="compositionally biased region" description="Low complexity" evidence="1">
    <location>
        <begin position="22"/>
        <end position="44"/>
    </location>
</feature>
<reference evidence="2 3" key="1">
    <citation type="submission" date="2024-04" db="EMBL/GenBank/DDBJ databases">
        <authorList>
            <person name="Fracassetti M."/>
        </authorList>
    </citation>
    <scope>NUCLEOTIDE SEQUENCE [LARGE SCALE GENOMIC DNA]</scope>
</reference>
<evidence type="ECO:0000256" key="1">
    <source>
        <dbReference type="SAM" id="MobiDB-lite"/>
    </source>
</evidence>
<accession>A0AAV2FWS0</accession>
<keyword evidence="3" id="KW-1185">Reference proteome</keyword>
<organism evidence="2 3">
    <name type="scientific">Linum trigynum</name>
    <dbReference type="NCBI Taxonomy" id="586398"/>
    <lineage>
        <taxon>Eukaryota</taxon>
        <taxon>Viridiplantae</taxon>
        <taxon>Streptophyta</taxon>
        <taxon>Embryophyta</taxon>
        <taxon>Tracheophyta</taxon>
        <taxon>Spermatophyta</taxon>
        <taxon>Magnoliopsida</taxon>
        <taxon>eudicotyledons</taxon>
        <taxon>Gunneridae</taxon>
        <taxon>Pentapetalae</taxon>
        <taxon>rosids</taxon>
        <taxon>fabids</taxon>
        <taxon>Malpighiales</taxon>
        <taxon>Linaceae</taxon>
        <taxon>Linum</taxon>
    </lineage>
</organism>
<dbReference type="AlphaFoldDB" id="A0AAV2FWS0"/>
<feature type="region of interest" description="Disordered" evidence="1">
    <location>
        <begin position="1"/>
        <end position="50"/>
    </location>
</feature>
<name>A0AAV2FWS0_9ROSI</name>
<feature type="region of interest" description="Disordered" evidence="1">
    <location>
        <begin position="99"/>
        <end position="131"/>
    </location>
</feature>
<gene>
    <name evidence="2" type="ORF">LTRI10_LOCUS42771</name>
</gene>
<evidence type="ECO:0000313" key="2">
    <source>
        <dbReference type="EMBL" id="CAL1402795.1"/>
    </source>
</evidence>
<evidence type="ECO:0000313" key="3">
    <source>
        <dbReference type="Proteomes" id="UP001497516"/>
    </source>
</evidence>
<dbReference type="Proteomes" id="UP001497516">
    <property type="component" value="Chromosome 7"/>
</dbReference>
<sequence length="160" mass="16848">MPHTPPPNSSHMMPLSSPNTIPSMHVPSVEHVSSSASPSGSSQSAFCTPPRRPYISRRIAAGSSPSFAALGSINSGLSSPEIGRIGNVSYARPRIEAVPSQAEMHPSPQEFASATADASVQNKNGSSKKAITKKPASKKKFVCLLLVVVVSCTRFTKILH</sequence>
<feature type="compositionally biased region" description="Polar residues" evidence="1">
    <location>
        <begin position="110"/>
        <end position="125"/>
    </location>
</feature>
<proteinExistence type="predicted"/>
<dbReference type="EMBL" id="OZ034820">
    <property type="protein sequence ID" value="CAL1402795.1"/>
    <property type="molecule type" value="Genomic_DNA"/>
</dbReference>